<evidence type="ECO:0000256" key="6">
    <source>
        <dbReference type="ARBA" id="ARBA00047949"/>
    </source>
</evidence>
<evidence type="ECO:0000256" key="1">
    <source>
        <dbReference type="ARBA" id="ARBA00003343"/>
    </source>
</evidence>
<evidence type="ECO:0000256" key="4">
    <source>
        <dbReference type="ARBA" id="ARBA00022679"/>
    </source>
</evidence>
<dbReference type="EMBL" id="CAUJNA010003431">
    <property type="protein sequence ID" value="CAJ1401820.1"/>
    <property type="molecule type" value="Genomic_DNA"/>
</dbReference>
<dbReference type="Gene3D" id="3.20.170.30">
    <property type="match status" value="1"/>
</dbReference>
<evidence type="ECO:0000256" key="7">
    <source>
        <dbReference type="SAM" id="MobiDB-lite"/>
    </source>
</evidence>
<proteinExistence type="inferred from homology"/>
<evidence type="ECO:0000256" key="3">
    <source>
        <dbReference type="ARBA" id="ARBA00012007"/>
    </source>
</evidence>
<accession>A0AA36JAT1</accession>
<keyword evidence="4" id="KW-0808">Transferase</keyword>
<protein>
    <recommendedName>
        <fullName evidence="3">2'-phosphotransferase</fullName>
        <ecNumber evidence="3">2.7.1.160</ecNumber>
    </recommendedName>
</protein>
<evidence type="ECO:0000256" key="2">
    <source>
        <dbReference type="ARBA" id="ARBA00009836"/>
    </source>
</evidence>
<evidence type="ECO:0000313" key="8">
    <source>
        <dbReference type="EMBL" id="CAJ1401820.1"/>
    </source>
</evidence>
<dbReference type="Proteomes" id="UP001178507">
    <property type="component" value="Unassembled WGS sequence"/>
</dbReference>
<comment type="caution">
    <text evidence="8">The sequence shown here is derived from an EMBL/GenBank/DDBJ whole genome shotgun (WGS) entry which is preliminary data.</text>
</comment>
<dbReference type="EC" id="2.7.1.160" evidence="3"/>
<dbReference type="InterPro" id="IPR002745">
    <property type="entry name" value="Ptrans_KptA/Tpt1"/>
</dbReference>
<feature type="region of interest" description="Disordered" evidence="7">
    <location>
        <begin position="1"/>
        <end position="26"/>
    </location>
</feature>
<sequence length="222" mass="25482">MGKQWQQPGPRNKAVRQPGKDWQGARAWQGGHAWNANWTEWPRGGASSAKAWKKEADDPDVAISKYLSAVLRHNAVELKLDMRKDGYVKAKEVLELPFLQEKGVDEQELTRLVESNAKKRFGLSHIDGELYIRAHQGHSLQQVQDVDLLEEITTFEEEDVLCHGTFWEPWQRIQEDACLRTMGRNHIHLVSKDLTREEFRNTVISGARGEFDVIVFIVRLSA</sequence>
<dbReference type="GO" id="GO:0000215">
    <property type="term" value="F:tRNA 2'-phosphotransferase activity"/>
    <property type="evidence" value="ECO:0007669"/>
    <property type="project" value="UniProtKB-EC"/>
</dbReference>
<dbReference type="PANTHER" id="PTHR12684">
    <property type="entry name" value="PUTATIVE PHOSPHOTRANSFERASE"/>
    <property type="match status" value="1"/>
</dbReference>
<dbReference type="InterPro" id="IPR042080">
    <property type="entry name" value="RNA_2'-PTrans_N"/>
</dbReference>
<dbReference type="AlphaFoldDB" id="A0AA36JAT1"/>
<organism evidence="8 9">
    <name type="scientific">Effrenium voratum</name>
    <dbReference type="NCBI Taxonomy" id="2562239"/>
    <lineage>
        <taxon>Eukaryota</taxon>
        <taxon>Sar</taxon>
        <taxon>Alveolata</taxon>
        <taxon>Dinophyceae</taxon>
        <taxon>Suessiales</taxon>
        <taxon>Symbiodiniaceae</taxon>
        <taxon>Effrenium</taxon>
    </lineage>
</organism>
<gene>
    <name evidence="8" type="ORF">EVOR1521_LOCUS24889</name>
</gene>
<keyword evidence="5" id="KW-0520">NAD</keyword>
<evidence type="ECO:0000256" key="5">
    <source>
        <dbReference type="ARBA" id="ARBA00023027"/>
    </source>
</evidence>
<dbReference type="PANTHER" id="PTHR12684:SF2">
    <property type="entry name" value="TRNA 2'-PHOSPHOTRANSFERASE 1"/>
    <property type="match status" value="1"/>
</dbReference>
<comment type="catalytic activity">
    <reaction evidence="6">
        <text>2'-phospho-[ligated tRNA] + NAD(+) = mature tRNA + ADP-alpha-D-ribose 1'',2''-cyclic phosphate + nicotinamide</text>
        <dbReference type="Rhea" id="RHEA:23324"/>
        <dbReference type="Rhea" id="RHEA-COMP:11106"/>
        <dbReference type="Rhea" id="RHEA-COMP:11107"/>
        <dbReference type="ChEBI" id="CHEBI:17154"/>
        <dbReference type="ChEBI" id="CHEBI:57540"/>
        <dbReference type="ChEBI" id="CHEBI:76596"/>
        <dbReference type="ChEBI" id="CHEBI:82883"/>
        <dbReference type="ChEBI" id="CHEBI:85027"/>
        <dbReference type="EC" id="2.7.1.160"/>
    </reaction>
</comment>
<comment type="similarity">
    <text evidence="2">Belongs to the KptA/TPT1 family.</text>
</comment>
<evidence type="ECO:0000313" key="9">
    <source>
        <dbReference type="Proteomes" id="UP001178507"/>
    </source>
</evidence>
<dbReference type="SUPFAM" id="SSF56399">
    <property type="entry name" value="ADP-ribosylation"/>
    <property type="match status" value="1"/>
</dbReference>
<dbReference type="GO" id="GO:0006388">
    <property type="term" value="P:tRNA splicing, via endonucleolytic cleavage and ligation"/>
    <property type="evidence" value="ECO:0007669"/>
    <property type="project" value="TreeGrafter"/>
</dbReference>
<comment type="function">
    <text evidence="1">Catalyzes the last step of tRNA splicing, the transfer of the splice junction 2'-phosphate from ligated tRNA to NAD to produce ADP-ribose 1''-2'' cyclic phosphate.</text>
</comment>
<dbReference type="Pfam" id="PF01885">
    <property type="entry name" value="PTS_2-RNA"/>
    <property type="match status" value="1"/>
</dbReference>
<name>A0AA36JAT1_9DINO</name>
<dbReference type="Gene3D" id="1.10.10.970">
    <property type="entry name" value="RNA 2'-phosphotransferase, Tpt1/KptA family, N-terminal domain"/>
    <property type="match status" value="1"/>
</dbReference>
<dbReference type="InterPro" id="IPR042081">
    <property type="entry name" value="RNA_2'-PTrans_C"/>
</dbReference>
<reference evidence="8" key="1">
    <citation type="submission" date="2023-08" db="EMBL/GenBank/DDBJ databases">
        <authorList>
            <person name="Chen Y."/>
            <person name="Shah S."/>
            <person name="Dougan E. K."/>
            <person name="Thang M."/>
            <person name="Chan C."/>
        </authorList>
    </citation>
    <scope>NUCLEOTIDE SEQUENCE</scope>
</reference>
<keyword evidence="9" id="KW-1185">Reference proteome</keyword>